<feature type="transmembrane region" description="Helical" evidence="8">
    <location>
        <begin position="450"/>
        <end position="474"/>
    </location>
</feature>
<evidence type="ECO:0000256" key="8">
    <source>
        <dbReference type="SAM" id="Phobius"/>
    </source>
</evidence>
<organism evidence="11 12">
    <name type="scientific">Dunaliella salina</name>
    <name type="common">Green alga</name>
    <name type="synonym">Protococcus salinus</name>
    <dbReference type="NCBI Taxonomy" id="3046"/>
    <lineage>
        <taxon>Eukaryota</taxon>
        <taxon>Viridiplantae</taxon>
        <taxon>Chlorophyta</taxon>
        <taxon>core chlorophytes</taxon>
        <taxon>Chlorophyceae</taxon>
        <taxon>CS clade</taxon>
        <taxon>Chlamydomonadales</taxon>
        <taxon>Dunaliellaceae</taxon>
        <taxon>Dunaliella</taxon>
    </lineage>
</organism>
<feature type="chain" id="PRO_5046929780" evidence="9">
    <location>
        <begin position="23"/>
        <end position="493"/>
    </location>
</feature>
<keyword evidence="9" id="KW-0732">Signal</keyword>
<protein>
    <submittedName>
        <fullName evidence="11">Signal peptide peptidase-domain-containing protein</fullName>
    </submittedName>
</protein>
<comment type="similarity">
    <text evidence="3">Belongs to the peptidase A22B family.</text>
</comment>
<evidence type="ECO:0000313" key="12">
    <source>
        <dbReference type="Proteomes" id="UP000815325"/>
    </source>
</evidence>
<dbReference type="InterPro" id="IPR006639">
    <property type="entry name" value="Preselin/SPP"/>
</dbReference>
<comment type="caution">
    <text evidence="11">The sequence shown here is derived from an EMBL/GenBank/DDBJ whole genome shotgun (WGS) entry which is preliminary data.</text>
</comment>
<evidence type="ECO:0000259" key="10">
    <source>
        <dbReference type="Pfam" id="PF02225"/>
    </source>
</evidence>
<name>A0ABQ7H192_DUNSA</name>
<feature type="transmembrane region" description="Helical" evidence="8">
    <location>
        <begin position="180"/>
        <end position="199"/>
    </location>
</feature>
<dbReference type="EMBL" id="MU069509">
    <property type="protein sequence ID" value="KAF5840585.1"/>
    <property type="molecule type" value="Genomic_DNA"/>
</dbReference>
<keyword evidence="7 8" id="KW-0472">Membrane</keyword>
<dbReference type="PANTHER" id="PTHR12174:SF75">
    <property type="entry name" value="SIGNAL PEPTIDE PEPTIDASE-LIKE 2"/>
    <property type="match status" value="1"/>
</dbReference>
<keyword evidence="5" id="KW-0378">Hydrolase</keyword>
<dbReference type="InterPro" id="IPR007369">
    <property type="entry name" value="Peptidase_A22B_SPP"/>
</dbReference>
<evidence type="ECO:0000256" key="4">
    <source>
        <dbReference type="ARBA" id="ARBA00022692"/>
    </source>
</evidence>
<dbReference type="SMART" id="SM00730">
    <property type="entry name" value="PSN"/>
    <property type="match status" value="1"/>
</dbReference>
<feature type="transmembrane region" description="Helical" evidence="8">
    <location>
        <begin position="259"/>
        <end position="282"/>
    </location>
</feature>
<accession>A0ABQ7H192</accession>
<dbReference type="Pfam" id="PF02225">
    <property type="entry name" value="PA"/>
    <property type="match status" value="1"/>
</dbReference>
<dbReference type="Proteomes" id="UP000815325">
    <property type="component" value="Unassembled WGS sequence"/>
</dbReference>
<reference evidence="11" key="1">
    <citation type="submission" date="2017-08" db="EMBL/GenBank/DDBJ databases">
        <authorList>
            <person name="Polle J.E."/>
            <person name="Barry K."/>
            <person name="Cushman J."/>
            <person name="Schmutz J."/>
            <person name="Tran D."/>
            <person name="Hathwaick L.T."/>
            <person name="Yim W.C."/>
            <person name="Jenkins J."/>
            <person name="Mckie-Krisberg Z.M."/>
            <person name="Prochnik S."/>
            <person name="Lindquist E."/>
            <person name="Dockter R.B."/>
            <person name="Adam C."/>
            <person name="Molina H."/>
            <person name="Bunkerborg J."/>
            <person name="Jin E."/>
            <person name="Buchheim M."/>
            <person name="Magnuson J."/>
        </authorList>
    </citation>
    <scope>NUCLEOTIDE SEQUENCE</scope>
    <source>
        <strain evidence="11">CCAP 19/18</strain>
    </source>
</reference>
<keyword evidence="6 8" id="KW-1133">Transmembrane helix</keyword>
<feature type="transmembrane region" description="Helical" evidence="8">
    <location>
        <begin position="303"/>
        <end position="324"/>
    </location>
</feature>
<evidence type="ECO:0000256" key="2">
    <source>
        <dbReference type="ARBA" id="ARBA00004127"/>
    </source>
</evidence>
<sequence length="493" mass="53352">MQFALAWSLAFFCFLFPLCARGARDQCLFGTLVMLDIASSHKVHEEVYGTLAYPALDSALEKEYRGTIVKADPPEACSPLHELPADSIVLAARGTCSFKEKALAIQEAKGAAMVLYDNRPGCVSMGAEDDKNTTHNKNVMIPCMSISHADGLSLKASLKAKGALPAALAPTQPSFDPSCLLILSLAVATLVLGALWSGHDHCVEKASKRNGGEGAGHETSASQQTTGTMEITAHSAVLFVCVACAMMLCLFFFMDETFYILLVLFCLASVNALALSLEALLLHSHLLPKGAASHVTHMPLLGPGPTVYMACLPAAATMTLVWVFHRDSEYAWVLQDVQGVALMLLILRTLKLGSIKVACILLPLCFLYDIFWVFLSPYFFGGESVMVEVAHGGSMNEAPPMLLLIPALGKERQLGGYTMLGYGDIVLPGLLVAFLYRLDLDKHANLVQGYFLPSCFGYAGGLALCYAALFNSWFGDQVRHRKRCDDSSLEYRS</sequence>
<proteinExistence type="inferred from homology"/>
<comment type="subcellular location">
    <subcellularLocation>
        <location evidence="2">Endomembrane system</location>
        <topology evidence="2">Multi-pass membrane protein</topology>
    </subcellularLocation>
</comment>
<keyword evidence="4 8" id="KW-0812">Transmembrane</keyword>
<dbReference type="Pfam" id="PF04258">
    <property type="entry name" value="Peptidase_A22B"/>
    <property type="match status" value="1"/>
</dbReference>
<dbReference type="PANTHER" id="PTHR12174">
    <property type="entry name" value="SIGNAL PEPTIDE PEPTIDASE"/>
    <property type="match status" value="1"/>
</dbReference>
<feature type="transmembrane region" description="Helical" evidence="8">
    <location>
        <begin position="231"/>
        <end position="253"/>
    </location>
</feature>
<gene>
    <name evidence="11" type="ORF">DUNSADRAFT_16248</name>
</gene>
<dbReference type="Gene3D" id="3.50.30.30">
    <property type="match status" value="1"/>
</dbReference>
<feature type="transmembrane region" description="Helical" evidence="8">
    <location>
        <begin position="359"/>
        <end position="380"/>
    </location>
</feature>
<evidence type="ECO:0000256" key="7">
    <source>
        <dbReference type="ARBA" id="ARBA00023136"/>
    </source>
</evidence>
<evidence type="ECO:0000256" key="1">
    <source>
        <dbReference type="ARBA" id="ARBA00003012"/>
    </source>
</evidence>
<feature type="transmembrane region" description="Helical" evidence="8">
    <location>
        <begin position="419"/>
        <end position="438"/>
    </location>
</feature>
<keyword evidence="12" id="KW-1185">Reference proteome</keyword>
<dbReference type="InterPro" id="IPR003137">
    <property type="entry name" value="PA_domain"/>
</dbReference>
<feature type="domain" description="PA" evidence="10">
    <location>
        <begin position="66"/>
        <end position="154"/>
    </location>
</feature>
<evidence type="ECO:0000313" key="11">
    <source>
        <dbReference type="EMBL" id="KAF5840585.1"/>
    </source>
</evidence>
<comment type="function">
    <text evidence="1">Intramembrane-cleaving aspartic protease (I-CLiP) that cleaves type II membrane signal peptides in the hydrophobic plane of the membrane.</text>
</comment>
<evidence type="ECO:0000256" key="5">
    <source>
        <dbReference type="ARBA" id="ARBA00022801"/>
    </source>
</evidence>
<feature type="signal peptide" evidence="9">
    <location>
        <begin position="1"/>
        <end position="22"/>
    </location>
</feature>
<evidence type="ECO:0000256" key="9">
    <source>
        <dbReference type="SAM" id="SignalP"/>
    </source>
</evidence>
<evidence type="ECO:0000256" key="6">
    <source>
        <dbReference type="ARBA" id="ARBA00022989"/>
    </source>
</evidence>
<evidence type="ECO:0000256" key="3">
    <source>
        <dbReference type="ARBA" id="ARBA00006859"/>
    </source>
</evidence>